<protein>
    <recommendedName>
        <fullName evidence="3">HicA-like toxin of HicAB toxin-antitoxin system</fullName>
    </recommendedName>
</protein>
<organism evidence="1 2">
    <name type="scientific">Propionicimonas paludicola</name>
    <dbReference type="NCBI Taxonomy" id="185243"/>
    <lineage>
        <taxon>Bacteria</taxon>
        <taxon>Bacillati</taxon>
        <taxon>Actinomycetota</taxon>
        <taxon>Actinomycetes</taxon>
        <taxon>Propionibacteriales</taxon>
        <taxon>Nocardioidaceae</taxon>
        <taxon>Propionicimonas</taxon>
    </lineage>
</organism>
<reference evidence="1 2" key="1">
    <citation type="submission" date="2017-10" db="EMBL/GenBank/DDBJ databases">
        <title>Sequencing the genomes of 1000 actinobacteria strains.</title>
        <authorList>
            <person name="Klenk H.-P."/>
        </authorList>
    </citation>
    <scope>NUCLEOTIDE SEQUENCE [LARGE SCALE GENOMIC DNA]</scope>
    <source>
        <strain evidence="1 2">DSM 15597</strain>
    </source>
</reference>
<accession>A0A2A9CPB2</accession>
<keyword evidence="2" id="KW-1185">Reference proteome</keyword>
<name>A0A2A9CPB2_9ACTN</name>
<comment type="caution">
    <text evidence="1">The sequence shown here is derived from an EMBL/GenBank/DDBJ whole genome shotgun (WGS) entry which is preliminary data.</text>
</comment>
<dbReference type="RefSeq" id="WP_098459819.1">
    <property type="nucleotide sequence ID" value="NZ_PDJC01000001.1"/>
</dbReference>
<evidence type="ECO:0000313" key="1">
    <source>
        <dbReference type="EMBL" id="PFG16264.1"/>
    </source>
</evidence>
<dbReference type="Proteomes" id="UP000226079">
    <property type="component" value="Unassembled WGS sequence"/>
</dbReference>
<dbReference type="OrthoDB" id="4241757at2"/>
<evidence type="ECO:0008006" key="3">
    <source>
        <dbReference type="Google" id="ProtNLM"/>
    </source>
</evidence>
<dbReference type="AlphaFoldDB" id="A0A2A9CPB2"/>
<evidence type="ECO:0000313" key="2">
    <source>
        <dbReference type="Proteomes" id="UP000226079"/>
    </source>
</evidence>
<gene>
    <name evidence="1" type="ORF">ATK74_0798</name>
</gene>
<dbReference type="EMBL" id="PDJC01000001">
    <property type="protein sequence ID" value="PFG16264.1"/>
    <property type="molecule type" value="Genomic_DNA"/>
</dbReference>
<proteinExistence type="predicted"/>
<sequence length="70" mass="8044">MITLDKDLAKILRAAEKQGFEVRHTSDGHPMVYRNGQFVTKTAMTPSDRRGSKNLIAALRRFGFEWPPKR</sequence>